<dbReference type="Pfam" id="PF04734">
    <property type="entry name" value="Ceramidase_alk"/>
    <property type="match status" value="2"/>
</dbReference>
<dbReference type="InParanoid" id="A0A7M7NFK0"/>
<feature type="binding site" evidence="6">
    <location>
        <position position="224"/>
    </location>
    <ligand>
        <name>Zn(2+)</name>
        <dbReference type="ChEBI" id="CHEBI:29105"/>
    </ligand>
</feature>
<keyword evidence="12" id="KW-1185">Reference proteome</keyword>
<comment type="cofactor">
    <cofactor evidence="6">
        <name>Zn(2+)</name>
        <dbReference type="ChEBI" id="CHEBI:29105"/>
    </cofactor>
    <text evidence="6">Binds 1 zinc ion per subunit.</text>
</comment>
<feature type="signal peptide" evidence="8">
    <location>
        <begin position="1"/>
        <end position="17"/>
    </location>
</feature>
<evidence type="ECO:0000256" key="8">
    <source>
        <dbReference type="SAM" id="SignalP"/>
    </source>
</evidence>
<dbReference type="GO" id="GO:0017040">
    <property type="term" value="F:N-acylsphingosine amidohydrolase activity"/>
    <property type="evidence" value="ECO:0000318"/>
    <property type="project" value="GO_Central"/>
</dbReference>
<dbReference type="InterPro" id="IPR031329">
    <property type="entry name" value="NEUT/ALK_ceramidase_N"/>
</dbReference>
<dbReference type="EnsemblMetazoa" id="XM_030980063">
    <property type="protein sequence ID" value="XP_030835923"/>
    <property type="gene ID" value="LOC580598"/>
</dbReference>
<feature type="domain" description="Neutral/alkaline non-lysosomal ceramidase N-terminal" evidence="9">
    <location>
        <begin position="22"/>
        <end position="248"/>
    </location>
</feature>
<dbReference type="KEGG" id="spu:580598"/>
<name>A0A7M7NFK0_STRPU</name>
<comment type="catalytic activity">
    <reaction evidence="7">
        <text>an N-acylsphing-4-enine + H2O = sphing-4-enine + a fatty acid</text>
        <dbReference type="Rhea" id="RHEA:20856"/>
        <dbReference type="ChEBI" id="CHEBI:15377"/>
        <dbReference type="ChEBI" id="CHEBI:28868"/>
        <dbReference type="ChEBI" id="CHEBI:52639"/>
        <dbReference type="ChEBI" id="CHEBI:57756"/>
        <dbReference type="EC" id="3.5.1.23"/>
    </reaction>
</comment>
<sequence>MEVFFALITVLVCSASAADPQFMIGLGKADITGPAAGVNMMGYAHPDQRTAGIHTRLYSRAFITCEINDQDNCNVFVSADIAMGCTAINLDVFEQLRGLYGERYNEQNVVLSGTHTHSGPGGYLQYLTFTFTSLGFVNDSHDAIVTGIVQSIANAHDNPVAGNVYVNRGDLLDSNMNRSPTAYLNNPEDEKSKYMGDTDTRMTVAKFVDENDNNLGLISWFAVHPVSMNSSNHLISKGYASWFADHPVSMNSSNHLISKGYASWFAVHPVSMNNSNHLISSDNKGYASYLAEKEFGPGFVAAFPNSNQGDVSPNLDGPKCVDTGEPCEMETSTCNGRAQLCMASGPGKDMFESTQIIGQNQYDKAKELYDAATDMMNSTIASIHQFVDMSNYDVVLDENSTVKTCSPAMGYSFAGGTIDGPGFFTFNQGDAEGSLVWDFVRDLIKEPSQEMLECHLPKPVLLPTGEVSTPWQWHPDIVDTQVLRIGELFILAVPGEFTTMAGRRLRNAAQEVLDASGVADGQVVITGLSNTYTHYITTPEEYEIQRYEGASTIYGPNTMQAYIQQYTMITDALVQGTPIEAGPNPPNLLNVQRGLQMFTRDDTFPDGTRAGDIFIDVDPKYRQGSVVTATFWACNPRHNTLGMLEDTFLEVQQYNGALWQTIFTDTDWSTRFYWETDHTGAMMANTATIYWEIPEDQVTGTYRLTHKGYTKAGPVIPSRSYSGNSAEFEVVLKNYTRPQ</sequence>
<evidence type="ECO:0000256" key="4">
    <source>
        <dbReference type="ARBA" id="ARBA00022801"/>
    </source>
</evidence>
<keyword evidence="6" id="KW-0479">Metal-binding</keyword>
<keyword evidence="8" id="KW-0732">Signal</keyword>
<dbReference type="EC" id="3.5.1.23" evidence="2 7"/>
<feature type="domain" description="Neutral/alkaline non-lysosomal ceramidase N-terminal" evidence="9">
    <location>
        <begin position="260"/>
        <end position="564"/>
    </location>
</feature>
<feature type="active site" description="Nucleophile" evidence="5">
    <location>
        <position position="312"/>
    </location>
</feature>
<dbReference type="GO" id="GO:0042759">
    <property type="term" value="P:long-chain fatty acid biosynthetic process"/>
    <property type="evidence" value="ECO:0000318"/>
    <property type="project" value="GO_Central"/>
</dbReference>
<dbReference type="GO" id="GO:0046872">
    <property type="term" value="F:metal ion binding"/>
    <property type="evidence" value="ECO:0007669"/>
    <property type="project" value="UniProtKB-KW"/>
</dbReference>
<evidence type="ECO:0000313" key="11">
    <source>
        <dbReference type="EnsemblMetazoa" id="XP_030835923"/>
    </source>
</evidence>
<dbReference type="InterPro" id="IPR038445">
    <property type="entry name" value="NCDase_C_sf"/>
</dbReference>
<evidence type="ECO:0000256" key="1">
    <source>
        <dbReference type="ARBA" id="ARBA00009835"/>
    </source>
</evidence>
<dbReference type="GeneID" id="580598"/>
<dbReference type="InterPro" id="IPR031331">
    <property type="entry name" value="NEUT/ALK_ceramidase_C"/>
</dbReference>
<feature type="chain" id="PRO_5029812358" description="Neutral ceramidase" evidence="8">
    <location>
        <begin position="18"/>
        <end position="739"/>
    </location>
</feature>
<evidence type="ECO:0000256" key="2">
    <source>
        <dbReference type="ARBA" id="ARBA00011891"/>
    </source>
</evidence>
<feature type="domain" description="Neutral/alkaline non-lysosomal ceramidase C-terminal" evidence="10">
    <location>
        <begin position="569"/>
        <end position="730"/>
    </location>
</feature>
<feature type="binding site" evidence="6">
    <location>
        <position position="535"/>
    </location>
    <ligand>
        <name>Zn(2+)</name>
        <dbReference type="ChEBI" id="CHEBI:29105"/>
    </ligand>
</feature>
<dbReference type="OrthoDB" id="191371at2759"/>
<proteinExistence type="inferred from homology"/>
<feature type="binding site" evidence="6">
    <location>
        <position position="496"/>
    </location>
    <ligand>
        <name>Zn(2+)</name>
        <dbReference type="ChEBI" id="CHEBI:29105"/>
    </ligand>
</feature>
<dbReference type="InterPro" id="IPR006823">
    <property type="entry name" value="Ceramidase_alk"/>
</dbReference>
<organism evidence="11 12">
    <name type="scientific">Strongylocentrotus purpuratus</name>
    <name type="common">Purple sea urchin</name>
    <dbReference type="NCBI Taxonomy" id="7668"/>
    <lineage>
        <taxon>Eukaryota</taxon>
        <taxon>Metazoa</taxon>
        <taxon>Echinodermata</taxon>
        <taxon>Eleutherozoa</taxon>
        <taxon>Echinozoa</taxon>
        <taxon>Echinoidea</taxon>
        <taxon>Euechinoidea</taxon>
        <taxon>Echinacea</taxon>
        <taxon>Camarodonta</taxon>
        <taxon>Echinidea</taxon>
        <taxon>Strongylocentrotidae</taxon>
        <taxon>Strongylocentrotus</taxon>
    </lineage>
</organism>
<dbReference type="PANTHER" id="PTHR12670:SF1">
    <property type="entry name" value="NEUTRAL CERAMIDASE"/>
    <property type="match status" value="1"/>
</dbReference>
<reference evidence="12" key="1">
    <citation type="submission" date="2015-02" db="EMBL/GenBank/DDBJ databases">
        <title>Genome sequencing for Strongylocentrotus purpuratus.</title>
        <authorList>
            <person name="Murali S."/>
            <person name="Liu Y."/>
            <person name="Vee V."/>
            <person name="English A."/>
            <person name="Wang M."/>
            <person name="Skinner E."/>
            <person name="Han Y."/>
            <person name="Muzny D.M."/>
            <person name="Worley K.C."/>
            <person name="Gibbs R.A."/>
        </authorList>
    </citation>
    <scope>NUCLEOTIDE SEQUENCE</scope>
</reference>
<dbReference type="Pfam" id="PF17048">
    <property type="entry name" value="Ceramidse_alk_C"/>
    <property type="match status" value="1"/>
</dbReference>
<evidence type="ECO:0000256" key="5">
    <source>
        <dbReference type="PIRSR" id="PIRSR606823-1"/>
    </source>
</evidence>
<dbReference type="GO" id="GO:0016020">
    <property type="term" value="C:membrane"/>
    <property type="evidence" value="ECO:0007669"/>
    <property type="project" value="GOC"/>
</dbReference>
<keyword evidence="7" id="KW-0443">Lipid metabolism</keyword>
<dbReference type="Gene3D" id="2.60.40.2300">
    <property type="entry name" value="Neutral/alkaline non-lysosomal ceramidase, C-terminal domain"/>
    <property type="match status" value="1"/>
</dbReference>
<evidence type="ECO:0000256" key="3">
    <source>
        <dbReference type="ARBA" id="ARBA00019235"/>
    </source>
</evidence>
<evidence type="ECO:0000313" key="12">
    <source>
        <dbReference type="Proteomes" id="UP000007110"/>
    </source>
</evidence>
<dbReference type="OMA" id="LMEPKPW"/>
<feature type="binding site" evidence="6">
    <location>
        <position position="115"/>
    </location>
    <ligand>
        <name>Zn(2+)</name>
        <dbReference type="ChEBI" id="CHEBI:29105"/>
    </ligand>
</feature>
<dbReference type="AlphaFoldDB" id="A0A7M7NFK0"/>
<dbReference type="RefSeq" id="XP_030835923.1">
    <property type="nucleotide sequence ID" value="XM_030980063.1"/>
</dbReference>
<comment type="similarity">
    <text evidence="1 7">Belongs to the neutral ceramidase family.</text>
</comment>
<evidence type="ECO:0000256" key="7">
    <source>
        <dbReference type="RuleBase" id="RU366019"/>
    </source>
</evidence>
<keyword evidence="4 7" id="KW-0378">Hydrolase</keyword>
<reference evidence="11" key="2">
    <citation type="submission" date="2021-01" db="UniProtKB">
        <authorList>
            <consortium name="EnsemblMetazoa"/>
        </authorList>
    </citation>
    <scope>IDENTIFICATION</scope>
</reference>
<dbReference type="GO" id="GO:0005576">
    <property type="term" value="C:extracellular region"/>
    <property type="evidence" value="ECO:0000318"/>
    <property type="project" value="GO_Central"/>
</dbReference>
<accession>A0A7M7NFK0</accession>
<evidence type="ECO:0000259" key="10">
    <source>
        <dbReference type="Pfam" id="PF17048"/>
    </source>
</evidence>
<protein>
    <recommendedName>
        <fullName evidence="3 7">Neutral ceramidase</fullName>
        <ecNumber evidence="2 7">3.5.1.23</ecNumber>
    </recommendedName>
</protein>
<dbReference type="GO" id="GO:0046514">
    <property type="term" value="P:ceramide catabolic process"/>
    <property type="evidence" value="ECO:0000318"/>
    <property type="project" value="GO_Central"/>
</dbReference>
<dbReference type="PANTHER" id="PTHR12670">
    <property type="entry name" value="CERAMIDASE"/>
    <property type="match status" value="1"/>
</dbReference>
<evidence type="ECO:0000256" key="6">
    <source>
        <dbReference type="PIRSR" id="PIRSR606823-2"/>
    </source>
</evidence>
<dbReference type="GO" id="GO:0046512">
    <property type="term" value="P:sphingosine biosynthetic process"/>
    <property type="evidence" value="ECO:0000318"/>
    <property type="project" value="GO_Central"/>
</dbReference>
<keyword evidence="6" id="KW-0862">Zinc</keyword>
<keyword evidence="7" id="KW-0746">Sphingolipid metabolism</keyword>
<evidence type="ECO:0000259" key="9">
    <source>
        <dbReference type="Pfam" id="PF04734"/>
    </source>
</evidence>
<dbReference type="Proteomes" id="UP000007110">
    <property type="component" value="Unassembled WGS sequence"/>
</dbReference>